<name>A0AAN0J795_AMPQE</name>
<proteinExistence type="inferred from homology"/>
<gene>
    <name evidence="10" type="primary">100634717</name>
</gene>
<evidence type="ECO:0000256" key="1">
    <source>
        <dbReference type="ARBA" id="ARBA00004141"/>
    </source>
</evidence>
<reference evidence="10" key="2">
    <citation type="submission" date="2024-06" db="UniProtKB">
        <authorList>
            <consortium name="EnsemblMetazoa"/>
        </authorList>
    </citation>
    <scope>IDENTIFICATION</scope>
</reference>
<feature type="transmembrane region" description="Helical" evidence="8">
    <location>
        <begin position="302"/>
        <end position="320"/>
    </location>
</feature>
<feature type="transmembrane region" description="Helical" evidence="8">
    <location>
        <begin position="480"/>
        <end position="496"/>
    </location>
</feature>
<comment type="subcellular location">
    <subcellularLocation>
        <location evidence="1">Membrane</location>
        <topology evidence="1">Multi-pass membrane protein</topology>
    </subcellularLocation>
</comment>
<keyword evidence="5" id="KW-0325">Glycoprotein</keyword>
<reference evidence="11" key="1">
    <citation type="journal article" date="2010" name="Nature">
        <title>The Amphimedon queenslandica genome and the evolution of animal complexity.</title>
        <authorList>
            <person name="Srivastava M."/>
            <person name="Simakov O."/>
            <person name="Chapman J."/>
            <person name="Fahey B."/>
            <person name="Gauthier M.E."/>
            <person name="Mitros T."/>
            <person name="Richards G.S."/>
            <person name="Conaco C."/>
            <person name="Dacre M."/>
            <person name="Hellsten U."/>
            <person name="Larroux C."/>
            <person name="Putnam N.H."/>
            <person name="Stanke M."/>
            <person name="Adamska M."/>
            <person name="Darling A."/>
            <person name="Degnan S.M."/>
            <person name="Oakley T.H."/>
            <person name="Plachetzki D.C."/>
            <person name="Zhai Y."/>
            <person name="Adamski M."/>
            <person name="Calcino A."/>
            <person name="Cummins S.F."/>
            <person name="Goodstein D.M."/>
            <person name="Harris C."/>
            <person name="Jackson D.J."/>
            <person name="Leys S.P."/>
            <person name="Shu S."/>
            <person name="Woodcroft B.J."/>
            <person name="Vervoort M."/>
            <person name="Kosik K.S."/>
            <person name="Manning G."/>
            <person name="Degnan B.M."/>
            <person name="Rokhsar D.S."/>
        </authorList>
    </citation>
    <scope>NUCLEOTIDE SEQUENCE [LARGE SCALE GENOMIC DNA]</scope>
</reference>
<comment type="similarity">
    <text evidence="6">Belongs to the TMEM104 family.</text>
</comment>
<feature type="domain" description="Amino acid transporter transmembrane" evidence="9">
    <location>
        <begin position="17"/>
        <end position="79"/>
    </location>
</feature>
<evidence type="ECO:0000256" key="5">
    <source>
        <dbReference type="ARBA" id="ARBA00023180"/>
    </source>
</evidence>
<feature type="transmembrane region" description="Helical" evidence="8">
    <location>
        <begin position="197"/>
        <end position="218"/>
    </location>
</feature>
<dbReference type="EnsemblMetazoa" id="XM_019997331.1">
    <property type="protein sequence ID" value="XP_019852890.1"/>
    <property type="gene ID" value="LOC100634717"/>
</dbReference>
<feature type="transmembrane region" description="Helical" evidence="8">
    <location>
        <begin position="411"/>
        <end position="439"/>
    </location>
</feature>
<evidence type="ECO:0000256" key="4">
    <source>
        <dbReference type="ARBA" id="ARBA00023136"/>
    </source>
</evidence>
<feature type="transmembrane region" description="Helical" evidence="8">
    <location>
        <begin position="364"/>
        <end position="391"/>
    </location>
</feature>
<feature type="transmembrane region" description="Helical" evidence="8">
    <location>
        <begin position="270"/>
        <end position="290"/>
    </location>
</feature>
<feature type="transmembrane region" description="Helical" evidence="8">
    <location>
        <begin position="549"/>
        <end position="573"/>
    </location>
</feature>
<dbReference type="PANTHER" id="PTHR16189:SF0">
    <property type="entry name" value="TRANSMEMBRANE PROTEIN 104"/>
    <property type="match status" value="1"/>
</dbReference>
<evidence type="ECO:0000256" key="7">
    <source>
        <dbReference type="SAM" id="MobiDB-lite"/>
    </source>
</evidence>
<dbReference type="AlphaFoldDB" id="A0AAN0J795"/>
<feature type="transmembrane region" description="Helical" evidence="8">
    <location>
        <begin position="21"/>
        <end position="41"/>
    </location>
</feature>
<feature type="domain" description="Amino acid transporter transmembrane" evidence="9">
    <location>
        <begin position="193"/>
        <end position="561"/>
    </location>
</feature>
<dbReference type="Proteomes" id="UP000007879">
    <property type="component" value="Unassembled WGS sequence"/>
</dbReference>
<keyword evidence="2 8" id="KW-0812">Transmembrane</keyword>
<feature type="transmembrane region" description="Helical" evidence="8">
    <location>
        <begin position="332"/>
        <end position="352"/>
    </location>
</feature>
<evidence type="ECO:0000256" key="8">
    <source>
        <dbReference type="SAM" id="Phobius"/>
    </source>
</evidence>
<evidence type="ECO:0000256" key="6">
    <source>
        <dbReference type="ARBA" id="ARBA00038166"/>
    </source>
</evidence>
<dbReference type="InterPro" id="IPR013057">
    <property type="entry name" value="AA_transpt_TM"/>
</dbReference>
<dbReference type="GO" id="GO:0016020">
    <property type="term" value="C:membrane"/>
    <property type="evidence" value="ECO:0007669"/>
    <property type="project" value="UniProtKB-SubCell"/>
</dbReference>
<feature type="transmembrane region" description="Helical" evidence="8">
    <location>
        <begin position="502"/>
        <end position="528"/>
    </location>
</feature>
<sequence>MAEKGEGRSEKKMGTYSSPIAFAYIFNLIVGAGVLALPQAFNKAGLALGTILLLILCAMSYISASYVIECMAAANAYERMSKRRERVKDMTAQSRKPLNYSLKRRSPSLSKDNGDSLSHSSTEESVSTIPPYCVDVSGVYDPDKKEEQVNITEVTPLMQPSSDSEILHLAPIDEDFEIDTKYELGSMATLFYPKVGVALYYLCICLYLCGDLSVYAVIAPASVTRVVCDMYSHYHNTSNGTRDYETENGTDAYSDTYSDACFPGLNKIEIYYIFLLVFILCIGPFTFFNMSKTKLMQITTTILRYLAFMLMISLAFVRIGQGHHSSPKTADFKVLPNLFGVSVYSFMCHHSLPGMVTPMSSKKYIYRILFSDFTIILVFYYLLVFSGVFAFRPEDMKPLYSLDFFNPGDPYWKLVFGIYLALFPVFTLSASFPIISVTLRENLKCLMKLLLSEPQIRGLLGKEPLEADKSIKFPFVIDRFLFPVLALTPPIVIAYATQQIDILVSITGSFPGVGVQYVIPATLVLFAHYKFKKSFGKYKNPYSTPLSHVVFMVIVLGWAGISVVMMVLDLALFPPKTSEPF</sequence>
<feature type="transmembrane region" description="Helical" evidence="8">
    <location>
        <begin position="47"/>
        <end position="74"/>
    </location>
</feature>
<keyword evidence="11" id="KW-1185">Reference proteome</keyword>
<evidence type="ECO:0000256" key="3">
    <source>
        <dbReference type="ARBA" id="ARBA00022989"/>
    </source>
</evidence>
<keyword evidence="3 8" id="KW-1133">Transmembrane helix</keyword>
<dbReference type="Pfam" id="PF01490">
    <property type="entry name" value="Aa_trans"/>
    <property type="match status" value="2"/>
</dbReference>
<evidence type="ECO:0000313" key="11">
    <source>
        <dbReference type="Proteomes" id="UP000007879"/>
    </source>
</evidence>
<evidence type="ECO:0000313" key="10">
    <source>
        <dbReference type="EnsemblMetazoa" id="XP_019852890.1"/>
    </source>
</evidence>
<protein>
    <recommendedName>
        <fullName evidence="9">Amino acid transporter transmembrane domain-containing protein</fullName>
    </recommendedName>
</protein>
<evidence type="ECO:0000259" key="9">
    <source>
        <dbReference type="Pfam" id="PF01490"/>
    </source>
</evidence>
<accession>A0AAN0J795</accession>
<keyword evidence="4 8" id="KW-0472">Membrane</keyword>
<feature type="region of interest" description="Disordered" evidence="7">
    <location>
        <begin position="103"/>
        <end position="124"/>
    </location>
</feature>
<dbReference type="PANTHER" id="PTHR16189">
    <property type="entry name" value="TRANSMEMBRANE PROTEIN 104-RELATED"/>
    <property type="match status" value="1"/>
</dbReference>
<evidence type="ECO:0000256" key="2">
    <source>
        <dbReference type="ARBA" id="ARBA00022692"/>
    </source>
</evidence>
<organism evidence="10 11">
    <name type="scientific">Amphimedon queenslandica</name>
    <name type="common">Sponge</name>
    <dbReference type="NCBI Taxonomy" id="400682"/>
    <lineage>
        <taxon>Eukaryota</taxon>
        <taxon>Metazoa</taxon>
        <taxon>Porifera</taxon>
        <taxon>Demospongiae</taxon>
        <taxon>Heteroscleromorpha</taxon>
        <taxon>Haplosclerida</taxon>
        <taxon>Niphatidae</taxon>
        <taxon>Amphimedon</taxon>
    </lineage>
</organism>